<proteinExistence type="predicted"/>
<feature type="transmembrane region" description="Helical" evidence="2">
    <location>
        <begin position="134"/>
        <end position="153"/>
    </location>
</feature>
<keyword evidence="2" id="KW-0812">Transmembrane</keyword>
<accession>S7MY11</accession>
<protein>
    <submittedName>
        <fullName evidence="3">PQ-loop repeat-containing protein 3</fullName>
    </submittedName>
</protein>
<keyword evidence="2" id="KW-1133">Transmembrane helix</keyword>
<feature type="region of interest" description="Disordered" evidence="1">
    <location>
        <begin position="54"/>
        <end position="81"/>
    </location>
</feature>
<feature type="transmembrane region" description="Helical" evidence="2">
    <location>
        <begin position="103"/>
        <end position="122"/>
    </location>
</feature>
<evidence type="ECO:0000256" key="1">
    <source>
        <dbReference type="SAM" id="MobiDB-lite"/>
    </source>
</evidence>
<reference evidence="3 4" key="1">
    <citation type="journal article" date="2013" name="Nat. Commun.">
        <title>Genome analysis reveals insights into physiology and longevity of the Brandt's bat Myotis brandtii.</title>
        <authorList>
            <person name="Seim I."/>
            <person name="Fang X."/>
            <person name="Xiong Z."/>
            <person name="Lobanov A.V."/>
            <person name="Huang Z."/>
            <person name="Ma S."/>
            <person name="Feng Y."/>
            <person name="Turanov A.A."/>
            <person name="Zhu Y."/>
            <person name="Lenz T.L."/>
            <person name="Gerashchenko M.V."/>
            <person name="Fan D."/>
            <person name="Hee Yim S."/>
            <person name="Yao X."/>
            <person name="Jordan D."/>
            <person name="Xiong Y."/>
            <person name="Ma Y."/>
            <person name="Lyapunov A.N."/>
            <person name="Chen G."/>
            <person name="Kulakova O.I."/>
            <person name="Sun Y."/>
            <person name="Lee S.G."/>
            <person name="Bronson R.T."/>
            <person name="Moskalev A.A."/>
            <person name="Sunyaev S.R."/>
            <person name="Zhang G."/>
            <person name="Krogh A."/>
            <person name="Wang J."/>
            <person name="Gladyshev V.N."/>
        </authorList>
    </citation>
    <scope>NUCLEOTIDE SEQUENCE [LARGE SCALE GENOMIC DNA]</scope>
</reference>
<dbReference type="PANTHER" id="PTHR12226">
    <property type="entry name" value="MANNOSE-P-DOLICHOL UTILIZATION DEFECT 1 LEC35 -RELATED"/>
    <property type="match status" value="1"/>
</dbReference>
<organism evidence="3 4">
    <name type="scientific">Myotis brandtii</name>
    <name type="common">Brandt's bat</name>
    <dbReference type="NCBI Taxonomy" id="109478"/>
    <lineage>
        <taxon>Eukaryota</taxon>
        <taxon>Metazoa</taxon>
        <taxon>Chordata</taxon>
        <taxon>Craniata</taxon>
        <taxon>Vertebrata</taxon>
        <taxon>Euteleostomi</taxon>
        <taxon>Mammalia</taxon>
        <taxon>Eutheria</taxon>
        <taxon>Laurasiatheria</taxon>
        <taxon>Chiroptera</taxon>
        <taxon>Yangochiroptera</taxon>
        <taxon>Vespertilionidae</taxon>
        <taxon>Myotis</taxon>
    </lineage>
</organism>
<keyword evidence="2" id="KW-0472">Membrane</keyword>
<name>S7MY11_MYOBR</name>
<evidence type="ECO:0000313" key="3">
    <source>
        <dbReference type="EMBL" id="EPQ08420.1"/>
    </source>
</evidence>
<keyword evidence="4" id="KW-1185">Reference proteome</keyword>
<feature type="transmembrane region" description="Helical" evidence="2">
    <location>
        <begin position="173"/>
        <end position="194"/>
    </location>
</feature>
<sequence>MVPAPMGLFPAAVFKAAVPRKGCLPQNGVLPPEDGALGTADLWGRVDAINTENGRQTDVSQQSSAQQQGPELMQQGHVTSPLTSPSEQDFILLLCVFRFNGNVYRAVPYVALFVTSWFLLTLQKWIMDLAMKWIIDLAMNLCTFISAASKFAQLQCLWKTQDSGAVSALTWGLASYTSAILIRFVVTLALNLWVTATVLRYRKTGVKAE</sequence>
<dbReference type="AlphaFoldDB" id="S7MY11"/>
<dbReference type="Proteomes" id="UP000052978">
    <property type="component" value="Unassembled WGS sequence"/>
</dbReference>
<dbReference type="EMBL" id="KE162477">
    <property type="protein sequence ID" value="EPQ08420.1"/>
    <property type="molecule type" value="Genomic_DNA"/>
</dbReference>
<evidence type="ECO:0000313" key="4">
    <source>
        <dbReference type="Proteomes" id="UP000052978"/>
    </source>
</evidence>
<dbReference type="InterPro" id="IPR016817">
    <property type="entry name" value="MannP-dilichol_defect-1"/>
</dbReference>
<feature type="compositionally biased region" description="Polar residues" evidence="1">
    <location>
        <begin position="54"/>
        <end position="69"/>
    </location>
</feature>
<dbReference type="PANTHER" id="PTHR12226:SF3">
    <property type="entry name" value="SOLUTE CARRIER FAMILY 66 MEMBER 3"/>
    <property type="match status" value="1"/>
</dbReference>
<evidence type="ECO:0000256" key="2">
    <source>
        <dbReference type="SAM" id="Phobius"/>
    </source>
</evidence>
<gene>
    <name evidence="3" type="ORF">D623_10020812</name>
</gene>